<protein>
    <submittedName>
        <fullName evidence="2">Uncharacterized protein</fullName>
    </submittedName>
</protein>
<feature type="chain" id="PRO_5042466128" evidence="1">
    <location>
        <begin position="21"/>
        <end position="73"/>
    </location>
</feature>
<organism evidence="2 3">
    <name type="scientific">Lasiosphaeria hispida</name>
    <dbReference type="NCBI Taxonomy" id="260671"/>
    <lineage>
        <taxon>Eukaryota</taxon>
        <taxon>Fungi</taxon>
        <taxon>Dikarya</taxon>
        <taxon>Ascomycota</taxon>
        <taxon>Pezizomycotina</taxon>
        <taxon>Sordariomycetes</taxon>
        <taxon>Sordariomycetidae</taxon>
        <taxon>Sordariales</taxon>
        <taxon>Lasiosphaeriaceae</taxon>
        <taxon>Lasiosphaeria</taxon>
    </lineage>
</organism>
<reference evidence="2" key="2">
    <citation type="submission" date="2023-06" db="EMBL/GenBank/DDBJ databases">
        <authorList>
            <consortium name="Lawrence Berkeley National Laboratory"/>
            <person name="Haridas S."/>
            <person name="Hensen N."/>
            <person name="Bonometti L."/>
            <person name="Westerberg I."/>
            <person name="Brannstrom I.O."/>
            <person name="Guillou S."/>
            <person name="Cros-Aarteil S."/>
            <person name="Calhoun S."/>
            <person name="Kuo A."/>
            <person name="Mondo S."/>
            <person name="Pangilinan J."/>
            <person name="Riley R."/>
            <person name="Labutti K."/>
            <person name="Andreopoulos B."/>
            <person name="Lipzen A."/>
            <person name="Chen C."/>
            <person name="Yanf M."/>
            <person name="Daum C."/>
            <person name="Ng V."/>
            <person name="Clum A."/>
            <person name="Steindorff A."/>
            <person name="Ohm R."/>
            <person name="Martin F."/>
            <person name="Silar P."/>
            <person name="Natvig D."/>
            <person name="Lalanne C."/>
            <person name="Gautier V."/>
            <person name="Ament-Velasquez S.L."/>
            <person name="Kruys A."/>
            <person name="Hutchinson M.I."/>
            <person name="Powell A.J."/>
            <person name="Barry K."/>
            <person name="Miller A.N."/>
            <person name="Grigoriev I.V."/>
            <person name="Debuchy R."/>
            <person name="Gladieux P."/>
            <person name="Thoren M.H."/>
            <person name="Johannesson H."/>
        </authorList>
    </citation>
    <scope>NUCLEOTIDE SEQUENCE</scope>
    <source>
        <strain evidence="2">CBS 955.72</strain>
    </source>
</reference>
<evidence type="ECO:0000313" key="3">
    <source>
        <dbReference type="Proteomes" id="UP001275084"/>
    </source>
</evidence>
<evidence type="ECO:0000256" key="1">
    <source>
        <dbReference type="SAM" id="SignalP"/>
    </source>
</evidence>
<gene>
    <name evidence="2" type="ORF">B0T25DRAFT_530877</name>
</gene>
<evidence type="ECO:0000313" key="2">
    <source>
        <dbReference type="EMBL" id="KAK3358663.1"/>
    </source>
</evidence>
<name>A0AAJ0HP93_9PEZI</name>
<keyword evidence="3" id="KW-1185">Reference proteome</keyword>
<dbReference type="Proteomes" id="UP001275084">
    <property type="component" value="Unassembled WGS sequence"/>
</dbReference>
<proteinExistence type="predicted"/>
<feature type="signal peptide" evidence="1">
    <location>
        <begin position="1"/>
        <end position="20"/>
    </location>
</feature>
<accession>A0AAJ0HP93</accession>
<sequence length="73" mass="8382">MWVSLYGVMVMLIRCPLVPPTIVVFSRVALDLSWASWKVVGICWEVGRMDSYVDMLKRAWEESNFRLGSSSLL</sequence>
<keyword evidence="1" id="KW-0732">Signal</keyword>
<reference evidence="2" key="1">
    <citation type="journal article" date="2023" name="Mol. Phylogenet. Evol.">
        <title>Genome-scale phylogeny and comparative genomics of the fungal order Sordariales.</title>
        <authorList>
            <person name="Hensen N."/>
            <person name="Bonometti L."/>
            <person name="Westerberg I."/>
            <person name="Brannstrom I.O."/>
            <person name="Guillou S."/>
            <person name="Cros-Aarteil S."/>
            <person name="Calhoun S."/>
            <person name="Haridas S."/>
            <person name="Kuo A."/>
            <person name="Mondo S."/>
            <person name="Pangilinan J."/>
            <person name="Riley R."/>
            <person name="LaButti K."/>
            <person name="Andreopoulos B."/>
            <person name="Lipzen A."/>
            <person name="Chen C."/>
            <person name="Yan M."/>
            <person name="Daum C."/>
            <person name="Ng V."/>
            <person name="Clum A."/>
            <person name="Steindorff A."/>
            <person name="Ohm R.A."/>
            <person name="Martin F."/>
            <person name="Silar P."/>
            <person name="Natvig D.O."/>
            <person name="Lalanne C."/>
            <person name="Gautier V."/>
            <person name="Ament-Velasquez S.L."/>
            <person name="Kruys A."/>
            <person name="Hutchinson M.I."/>
            <person name="Powell A.J."/>
            <person name="Barry K."/>
            <person name="Miller A.N."/>
            <person name="Grigoriev I.V."/>
            <person name="Debuchy R."/>
            <person name="Gladieux P."/>
            <person name="Hiltunen Thoren M."/>
            <person name="Johannesson H."/>
        </authorList>
    </citation>
    <scope>NUCLEOTIDE SEQUENCE</scope>
    <source>
        <strain evidence="2">CBS 955.72</strain>
    </source>
</reference>
<comment type="caution">
    <text evidence="2">The sequence shown here is derived from an EMBL/GenBank/DDBJ whole genome shotgun (WGS) entry which is preliminary data.</text>
</comment>
<dbReference type="AlphaFoldDB" id="A0AAJ0HP93"/>
<dbReference type="EMBL" id="JAUIQD010000002">
    <property type="protein sequence ID" value="KAK3358663.1"/>
    <property type="molecule type" value="Genomic_DNA"/>
</dbReference>